<evidence type="ECO:0000313" key="10">
    <source>
        <dbReference type="EMBL" id="MDQ0008480.1"/>
    </source>
</evidence>
<evidence type="ECO:0000259" key="9">
    <source>
        <dbReference type="PROSITE" id="PS50850"/>
    </source>
</evidence>
<dbReference type="PRINTS" id="PR01036">
    <property type="entry name" value="TCRTETB"/>
</dbReference>
<comment type="caution">
    <text evidence="10">The sequence shown here is derived from an EMBL/GenBank/DDBJ whole genome shotgun (WGS) entry which is preliminary data.</text>
</comment>
<dbReference type="Proteomes" id="UP001237737">
    <property type="component" value="Unassembled WGS sequence"/>
</dbReference>
<dbReference type="RefSeq" id="WP_306847188.1">
    <property type="nucleotide sequence ID" value="NZ_JAUSSK010000001.1"/>
</dbReference>
<evidence type="ECO:0000256" key="1">
    <source>
        <dbReference type="ARBA" id="ARBA00004651"/>
    </source>
</evidence>
<dbReference type="PROSITE" id="PS50850">
    <property type="entry name" value="MFS"/>
    <property type="match status" value="1"/>
</dbReference>
<feature type="region of interest" description="Disordered" evidence="7">
    <location>
        <begin position="1"/>
        <end position="29"/>
    </location>
</feature>
<keyword evidence="6 8" id="KW-0472">Membrane</keyword>
<dbReference type="PANTHER" id="PTHR42718:SF46">
    <property type="entry name" value="BLR6921 PROTEIN"/>
    <property type="match status" value="1"/>
</dbReference>
<name>A0ABT9SU05_9GAMM</name>
<evidence type="ECO:0000313" key="11">
    <source>
        <dbReference type="Proteomes" id="UP001237737"/>
    </source>
</evidence>
<feature type="transmembrane region" description="Helical" evidence="8">
    <location>
        <begin position="431"/>
        <end position="451"/>
    </location>
</feature>
<keyword evidence="5 8" id="KW-1133">Transmembrane helix</keyword>
<feature type="domain" description="Major facilitator superfamily (MFS) profile" evidence="9">
    <location>
        <begin position="39"/>
        <end position="486"/>
    </location>
</feature>
<keyword evidence="2" id="KW-0813">Transport</keyword>
<dbReference type="EMBL" id="JAUSSK010000001">
    <property type="protein sequence ID" value="MDQ0008480.1"/>
    <property type="molecule type" value="Genomic_DNA"/>
</dbReference>
<accession>A0ABT9SU05</accession>
<dbReference type="SUPFAM" id="SSF103473">
    <property type="entry name" value="MFS general substrate transporter"/>
    <property type="match status" value="1"/>
</dbReference>
<dbReference type="Pfam" id="PF07690">
    <property type="entry name" value="MFS_1"/>
    <property type="match status" value="1"/>
</dbReference>
<feature type="transmembrane region" description="Helical" evidence="8">
    <location>
        <begin position="361"/>
        <end position="380"/>
    </location>
</feature>
<evidence type="ECO:0000256" key="8">
    <source>
        <dbReference type="SAM" id="Phobius"/>
    </source>
</evidence>
<feature type="transmembrane region" description="Helical" evidence="8">
    <location>
        <begin position="295"/>
        <end position="320"/>
    </location>
</feature>
<sequence length="495" mass="52992">MPPHDVIATPDPTDVHALPTDRPALAPAEPSSKARYRGLIWLVSAAFFMQALDSTIINTAVPAIAGALDVTPLSMRTALTSYVLTLAIFIPMSPWLCDRFGTRRVFGGAILVFALGSLLCGVAQSLPQLVASRIVQGLGGAALMPVGRYVLVRSIDRREFVSSMTTVATFGLLGSVFGPLLGGALVEFTNWRLIFLINVPVGIVGLLLNRREMPDYRLDRAHRFDTLGFLLFAGASALCLMAAETLGGDGAGAGHGLAVAGYALGGVALASLYVRHSRRTEFPVSDLSLLKVRSVWVSLAGNLFTRLGVSGMYLLLVLFLQIGCGWSPLAAGLMMVPQAIGSISVKPFIDRLLTYFGYRRLLLGNTIAVSVVLCSFALLTPDSPPWVIVAFVYVYGAVMSLQYTSMNTLAYVDLDVKYASMASSMASTAQYLSMSFGIALASLLMGGFLGTHNAQGYVWAFRWSVIVLGMITLAASWIFGQLRETRAPKTTETAP</sequence>
<keyword evidence="4 8" id="KW-0812">Transmembrane</keyword>
<feature type="transmembrane region" description="Helical" evidence="8">
    <location>
        <begin position="191"/>
        <end position="208"/>
    </location>
</feature>
<feature type="transmembrane region" description="Helical" evidence="8">
    <location>
        <begin position="253"/>
        <end position="274"/>
    </location>
</feature>
<feature type="transmembrane region" description="Helical" evidence="8">
    <location>
        <begin position="326"/>
        <end position="349"/>
    </location>
</feature>
<protein>
    <submittedName>
        <fullName evidence="10">EmrB/QacA subfamily drug resistance transporter</fullName>
    </submittedName>
</protein>
<evidence type="ECO:0000256" key="5">
    <source>
        <dbReference type="ARBA" id="ARBA00022989"/>
    </source>
</evidence>
<dbReference type="CDD" id="cd17503">
    <property type="entry name" value="MFS_LmrB_MDR_like"/>
    <property type="match status" value="1"/>
</dbReference>
<feature type="transmembrane region" description="Helical" evidence="8">
    <location>
        <begin position="73"/>
        <end position="93"/>
    </location>
</feature>
<evidence type="ECO:0000256" key="6">
    <source>
        <dbReference type="ARBA" id="ARBA00023136"/>
    </source>
</evidence>
<keyword evidence="11" id="KW-1185">Reference proteome</keyword>
<proteinExistence type="predicted"/>
<comment type="subcellular location">
    <subcellularLocation>
        <location evidence="1">Cell membrane</location>
        <topology evidence="1">Multi-pass membrane protein</topology>
    </subcellularLocation>
</comment>
<feature type="transmembrane region" description="Helical" evidence="8">
    <location>
        <begin position="130"/>
        <end position="151"/>
    </location>
</feature>
<gene>
    <name evidence="10" type="ORF">J2T07_000639</name>
</gene>
<evidence type="ECO:0000256" key="2">
    <source>
        <dbReference type="ARBA" id="ARBA00022448"/>
    </source>
</evidence>
<dbReference type="InterPro" id="IPR036259">
    <property type="entry name" value="MFS_trans_sf"/>
</dbReference>
<organism evidence="10 11">
    <name type="scientific">Luteibacter jiangsuensis</name>
    <dbReference type="NCBI Taxonomy" id="637577"/>
    <lineage>
        <taxon>Bacteria</taxon>
        <taxon>Pseudomonadati</taxon>
        <taxon>Pseudomonadota</taxon>
        <taxon>Gammaproteobacteria</taxon>
        <taxon>Lysobacterales</taxon>
        <taxon>Rhodanobacteraceae</taxon>
        <taxon>Luteibacter</taxon>
    </lineage>
</organism>
<evidence type="ECO:0000256" key="4">
    <source>
        <dbReference type="ARBA" id="ARBA00022692"/>
    </source>
</evidence>
<feature type="transmembrane region" description="Helical" evidence="8">
    <location>
        <begin position="229"/>
        <end position="247"/>
    </location>
</feature>
<keyword evidence="3" id="KW-1003">Cell membrane</keyword>
<evidence type="ECO:0000256" key="7">
    <source>
        <dbReference type="SAM" id="MobiDB-lite"/>
    </source>
</evidence>
<feature type="transmembrane region" description="Helical" evidence="8">
    <location>
        <begin position="105"/>
        <end position="124"/>
    </location>
</feature>
<feature type="transmembrane region" description="Helical" evidence="8">
    <location>
        <begin position="39"/>
        <end position="61"/>
    </location>
</feature>
<dbReference type="Gene3D" id="1.20.1720.10">
    <property type="entry name" value="Multidrug resistance protein D"/>
    <property type="match status" value="1"/>
</dbReference>
<reference evidence="10 11" key="1">
    <citation type="submission" date="2023-07" db="EMBL/GenBank/DDBJ databases">
        <title>Sorghum-associated microbial communities from plants grown in Nebraska, USA.</title>
        <authorList>
            <person name="Schachtman D."/>
        </authorList>
    </citation>
    <scope>NUCLEOTIDE SEQUENCE [LARGE SCALE GENOMIC DNA]</scope>
    <source>
        <strain evidence="10 11">CC60</strain>
    </source>
</reference>
<feature type="transmembrane region" description="Helical" evidence="8">
    <location>
        <begin position="163"/>
        <end position="185"/>
    </location>
</feature>
<feature type="transmembrane region" description="Helical" evidence="8">
    <location>
        <begin position="457"/>
        <end position="479"/>
    </location>
</feature>
<feature type="transmembrane region" description="Helical" evidence="8">
    <location>
        <begin position="386"/>
        <end position="410"/>
    </location>
</feature>
<dbReference type="InterPro" id="IPR011701">
    <property type="entry name" value="MFS"/>
</dbReference>
<dbReference type="InterPro" id="IPR020846">
    <property type="entry name" value="MFS_dom"/>
</dbReference>
<dbReference type="Gene3D" id="1.20.1250.20">
    <property type="entry name" value="MFS general substrate transporter like domains"/>
    <property type="match status" value="1"/>
</dbReference>
<dbReference type="PANTHER" id="PTHR42718">
    <property type="entry name" value="MAJOR FACILITATOR SUPERFAMILY MULTIDRUG TRANSPORTER MFSC"/>
    <property type="match status" value="1"/>
</dbReference>
<evidence type="ECO:0000256" key="3">
    <source>
        <dbReference type="ARBA" id="ARBA00022475"/>
    </source>
</evidence>